<name>A0A848RTQ6_9ACTO</name>
<organism evidence="1 2">
    <name type="scientific">Mobiluncus mulieris</name>
    <dbReference type="NCBI Taxonomy" id="2052"/>
    <lineage>
        <taxon>Bacteria</taxon>
        <taxon>Bacillati</taxon>
        <taxon>Actinomycetota</taxon>
        <taxon>Actinomycetes</taxon>
        <taxon>Actinomycetales</taxon>
        <taxon>Actinomycetaceae</taxon>
        <taxon>Mobiluncus</taxon>
    </lineage>
</organism>
<protein>
    <submittedName>
        <fullName evidence="1">Uncharacterized protein</fullName>
    </submittedName>
</protein>
<proteinExistence type="predicted"/>
<dbReference type="RefSeq" id="WP_169764893.1">
    <property type="nucleotide sequence ID" value="NZ_JABCUT010000003.1"/>
</dbReference>
<dbReference type="Proteomes" id="UP000582487">
    <property type="component" value="Unassembled WGS sequence"/>
</dbReference>
<reference evidence="1 2" key="1">
    <citation type="submission" date="2020-04" db="EMBL/GenBank/DDBJ databases">
        <title>Antimicrobial susceptibility and clonality of vaginal-derived multi-drug resistant Mobiluncus isolates in China.</title>
        <authorList>
            <person name="Zhang X."/>
        </authorList>
    </citation>
    <scope>NUCLEOTIDE SEQUENCE [LARGE SCALE GENOMIC DNA]</scope>
    <source>
        <strain evidence="1 2">7</strain>
    </source>
</reference>
<dbReference type="AlphaFoldDB" id="A0A848RTQ6"/>
<accession>A0A848RTQ6</accession>
<evidence type="ECO:0000313" key="2">
    <source>
        <dbReference type="Proteomes" id="UP000582487"/>
    </source>
</evidence>
<comment type="caution">
    <text evidence="1">The sequence shown here is derived from an EMBL/GenBank/DDBJ whole genome shotgun (WGS) entry which is preliminary data.</text>
</comment>
<evidence type="ECO:0000313" key="1">
    <source>
        <dbReference type="EMBL" id="NMW93456.1"/>
    </source>
</evidence>
<gene>
    <name evidence="1" type="ORF">HHJ74_07080</name>
</gene>
<dbReference type="EMBL" id="JABCUV010000007">
    <property type="protein sequence ID" value="NMW93456.1"/>
    <property type="molecule type" value="Genomic_DNA"/>
</dbReference>
<sequence>METSGKISGKTLGAEIAEISRVETSGKISGKTLGAEIAEISRAEIFPETDNPEFPSVKSFPERKLRKFPAGSSLSQGVAFPTTLGYN</sequence>